<keyword evidence="3 6" id="KW-0812">Transmembrane</keyword>
<dbReference type="eggNOG" id="ENOG502QPYM">
    <property type="taxonomic scope" value="Eukaryota"/>
</dbReference>
<dbReference type="Gramene" id="Bo4g187520.1">
    <property type="protein sequence ID" value="Bo4g187520.1"/>
    <property type="gene ID" value="Bo4g187520"/>
</dbReference>
<keyword evidence="2" id="KW-0813">Transport</keyword>
<reference evidence="7 8" key="1">
    <citation type="journal article" date="2014" name="Genome Biol.">
        <title>Transcriptome and methylome profiling reveals relics of genome dominance in the mesopolyploid Brassica oleracea.</title>
        <authorList>
            <person name="Parkin I.A."/>
            <person name="Koh C."/>
            <person name="Tang H."/>
            <person name="Robinson S.J."/>
            <person name="Kagale S."/>
            <person name="Clarke W.E."/>
            <person name="Town C.D."/>
            <person name="Nixon J."/>
            <person name="Krishnakumar V."/>
            <person name="Bidwell S.L."/>
            <person name="Denoeud F."/>
            <person name="Belcram H."/>
            <person name="Links M.G."/>
            <person name="Just J."/>
            <person name="Clarke C."/>
            <person name="Bender T."/>
            <person name="Huebert T."/>
            <person name="Mason A.S."/>
            <person name="Pires J.C."/>
            <person name="Barker G."/>
            <person name="Moore J."/>
            <person name="Walley P.G."/>
            <person name="Manoli S."/>
            <person name="Batley J."/>
            <person name="Edwards D."/>
            <person name="Nelson M.N."/>
            <person name="Wang X."/>
            <person name="Paterson A.H."/>
            <person name="King G."/>
            <person name="Bancroft I."/>
            <person name="Chalhoub B."/>
            <person name="Sharpe A.G."/>
        </authorList>
    </citation>
    <scope>NUCLEOTIDE SEQUENCE</scope>
    <source>
        <strain evidence="7 8">cv. TO1000</strain>
    </source>
</reference>
<evidence type="ECO:0000256" key="3">
    <source>
        <dbReference type="ARBA" id="ARBA00022692"/>
    </source>
</evidence>
<evidence type="ECO:0000256" key="5">
    <source>
        <dbReference type="ARBA" id="ARBA00023136"/>
    </source>
</evidence>
<evidence type="ECO:0000256" key="6">
    <source>
        <dbReference type="SAM" id="Phobius"/>
    </source>
</evidence>
<reference evidence="7" key="2">
    <citation type="submission" date="2015-03" db="UniProtKB">
        <authorList>
            <consortium name="EnsemblPlants"/>
        </authorList>
    </citation>
    <scope>IDENTIFICATION</scope>
</reference>
<proteinExistence type="predicted"/>
<organism evidence="7 8">
    <name type="scientific">Brassica oleracea var. oleracea</name>
    <dbReference type="NCBI Taxonomy" id="109376"/>
    <lineage>
        <taxon>Eukaryota</taxon>
        <taxon>Viridiplantae</taxon>
        <taxon>Streptophyta</taxon>
        <taxon>Embryophyta</taxon>
        <taxon>Tracheophyta</taxon>
        <taxon>Spermatophyta</taxon>
        <taxon>Magnoliopsida</taxon>
        <taxon>eudicotyledons</taxon>
        <taxon>Gunneridae</taxon>
        <taxon>Pentapetalae</taxon>
        <taxon>rosids</taxon>
        <taxon>malvids</taxon>
        <taxon>Brassicales</taxon>
        <taxon>Brassicaceae</taxon>
        <taxon>Brassiceae</taxon>
        <taxon>Brassica</taxon>
    </lineage>
</organism>
<dbReference type="GO" id="GO:0016020">
    <property type="term" value="C:membrane"/>
    <property type="evidence" value="ECO:0007669"/>
    <property type="project" value="UniProtKB-SubCell"/>
</dbReference>
<accession>A0A0D3C4Y6</accession>
<evidence type="ECO:0000313" key="7">
    <source>
        <dbReference type="EnsemblPlants" id="Bo4g187520.1"/>
    </source>
</evidence>
<keyword evidence="5 6" id="KW-0472">Membrane</keyword>
<dbReference type="EnsemblPlants" id="Bo4g187520.1">
    <property type="protein sequence ID" value="Bo4g187520.1"/>
    <property type="gene ID" value="Bo4g187520"/>
</dbReference>
<comment type="subcellular location">
    <subcellularLocation>
        <location evidence="1">Membrane</location>
        <topology evidence="1">Multi-pass membrane protein</topology>
    </subcellularLocation>
</comment>
<dbReference type="Proteomes" id="UP000032141">
    <property type="component" value="Chromosome C4"/>
</dbReference>
<feature type="transmembrane region" description="Helical" evidence="6">
    <location>
        <begin position="49"/>
        <end position="72"/>
    </location>
</feature>
<dbReference type="AlphaFoldDB" id="A0A0D3C4Y6"/>
<feature type="transmembrane region" description="Helical" evidence="6">
    <location>
        <begin position="122"/>
        <end position="140"/>
    </location>
</feature>
<evidence type="ECO:0000256" key="1">
    <source>
        <dbReference type="ARBA" id="ARBA00004141"/>
    </source>
</evidence>
<dbReference type="STRING" id="109376.A0A0D3C4Y6"/>
<dbReference type="PANTHER" id="PTHR31585:SF7">
    <property type="entry name" value="FOLATE-BIOPTERIN TRANSPORTER 4-RELATED"/>
    <property type="match status" value="1"/>
</dbReference>
<dbReference type="InterPro" id="IPR039309">
    <property type="entry name" value="BT1"/>
</dbReference>
<name>A0A0D3C4Y6_BRAOL</name>
<feature type="transmembrane region" description="Helical" evidence="6">
    <location>
        <begin position="20"/>
        <end position="37"/>
    </location>
</feature>
<evidence type="ECO:0000256" key="2">
    <source>
        <dbReference type="ARBA" id="ARBA00022448"/>
    </source>
</evidence>
<keyword evidence="4 6" id="KW-1133">Transmembrane helix</keyword>
<evidence type="ECO:0000256" key="4">
    <source>
        <dbReference type="ARBA" id="ARBA00022989"/>
    </source>
</evidence>
<evidence type="ECO:0000313" key="8">
    <source>
        <dbReference type="Proteomes" id="UP000032141"/>
    </source>
</evidence>
<protein>
    <submittedName>
        <fullName evidence="7">Uncharacterized protein</fullName>
    </submittedName>
</protein>
<dbReference type="HOGENOM" id="CLU_126271_0_0_1"/>
<dbReference type="Pfam" id="PF03092">
    <property type="entry name" value="BT1"/>
    <property type="match status" value="1"/>
</dbReference>
<keyword evidence="8" id="KW-1185">Reference proteome</keyword>
<sequence length="142" mass="16398">MPNLSTVMFYYQTDVLQLDASFVVGCLGLMLRTFIYNRYLTNMTLHKSLLFAHIGLSITILLDLVCVEQMWVMEYQTRQWFSSDQLADAINQLRFMSFLILSGRLCPHGIEGTLFALFKKHFFALFMSINNLGNTVWSFMGA</sequence>
<dbReference type="PANTHER" id="PTHR31585">
    <property type="entry name" value="FOLATE-BIOPTERIN TRANSPORTER 1, CHLOROPLASTIC"/>
    <property type="match status" value="1"/>
</dbReference>